<name>A0AAV7UK04_PLEWA</name>
<sequence>MAAKTGAGMRRVLNGGYCGERKRDCLMNNRAPGATWLPCDCEASCPAHLGSRSRCSWCRACGRAGSGAEKNRRQTSGVPKDSVAEERVAAETEAAVFK</sequence>
<evidence type="ECO:0000313" key="3">
    <source>
        <dbReference type="Proteomes" id="UP001066276"/>
    </source>
</evidence>
<dbReference type="EMBL" id="JANPWB010000005">
    <property type="protein sequence ID" value="KAJ1188681.1"/>
    <property type="molecule type" value="Genomic_DNA"/>
</dbReference>
<gene>
    <name evidence="2" type="ORF">NDU88_005440</name>
</gene>
<comment type="caution">
    <text evidence="2">The sequence shown here is derived from an EMBL/GenBank/DDBJ whole genome shotgun (WGS) entry which is preliminary data.</text>
</comment>
<keyword evidence="3" id="KW-1185">Reference proteome</keyword>
<organism evidence="2 3">
    <name type="scientific">Pleurodeles waltl</name>
    <name type="common">Iberian ribbed newt</name>
    <dbReference type="NCBI Taxonomy" id="8319"/>
    <lineage>
        <taxon>Eukaryota</taxon>
        <taxon>Metazoa</taxon>
        <taxon>Chordata</taxon>
        <taxon>Craniata</taxon>
        <taxon>Vertebrata</taxon>
        <taxon>Euteleostomi</taxon>
        <taxon>Amphibia</taxon>
        <taxon>Batrachia</taxon>
        <taxon>Caudata</taxon>
        <taxon>Salamandroidea</taxon>
        <taxon>Salamandridae</taxon>
        <taxon>Pleurodelinae</taxon>
        <taxon>Pleurodeles</taxon>
    </lineage>
</organism>
<evidence type="ECO:0000313" key="2">
    <source>
        <dbReference type="EMBL" id="KAJ1188681.1"/>
    </source>
</evidence>
<reference evidence="2" key="1">
    <citation type="journal article" date="2022" name="bioRxiv">
        <title>Sequencing and chromosome-scale assembly of the giantPleurodeles waltlgenome.</title>
        <authorList>
            <person name="Brown T."/>
            <person name="Elewa A."/>
            <person name="Iarovenko S."/>
            <person name="Subramanian E."/>
            <person name="Araus A.J."/>
            <person name="Petzold A."/>
            <person name="Susuki M."/>
            <person name="Suzuki K.-i.T."/>
            <person name="Hayashi T."/>
            <person name="Toyoda A."/>
            <person name="Oliveira C."/>
            <person name="Osipova E."/>
            <person name="Leigh N.D."/>
            <person name="Simon A."/>
            <person name="Yun M.H."/>
        </authorList>
    </citation>
    <scope>NUCLEOTIDE SEQUENCE</scope>
    <source>
        <strain evidence="2">20211129_DDA</strain>
        <tissue evidence="2">Liver</tissue>
    </source>
</reference>
<feature type="region of interest" description="Disordered" evidence="1">
    <location>
        <begin position="67"/>
        <end position="98"/>
    </location>
</feature>
<proteinExistence type="predicted"/>
<dbReference type="AlphaFoldDB" id="A0AAV7UK04"/>
<dbReference type="Proteomes" id="UP001066276">
    <property type="component" value="Chromosome 3_1"/>
</dbReference>
<accession>A0AAV7UK04</accession>
<protein>
    <submittedName>
        <fullName evidence="2">Uncharacterized protein</fullName>
    </submittedName>
</protein>
<evidence type="ECO:0000256" key="1">
    <source>
        <dbReference type="SAM" id="MobiDB-lite"/>
    </source>
</evidence>